<evidence type="ECO:0000313" key="7">
    <source>
        <dbReference type="Proteomes" id="UP000000669"/>
    </source>
</evidence>
<dbReference type="EC" id="3.1.-.-" evidence="6"/>
<keyword evidence="7" id="KW-1185">Reference proteome</keyword>
<evidence type="ECO:0000259" key="5">
    <source>
        <dbReference type="SMART" id="SM00479"/>
    </source>
</evidence>
<gene>
    <name evidence="6" type="primary">orn</name>
    <name evidence="6" type="ordered locus">BCc_373</name>
</gene>
<dbReference type="GO" id="GO:0003676">
    <property type="term" value="F:nucleic acid binding"/>
    <property type="evidence" value="ECO:0007669"/>
    <property type="project" value="InterPro"/>
</dbReference>
<dbReference type="RefSeq" id="WP_011672743.1">
    <property type="nucleotide sequence ID" value="NC_008513.1"/>
</dbReference>
<dbReference type="OrthoDB" id="9801329at2"/>
<dbReference type="InterPro" id="IPR022894">
    <property type="entry name" value="Oligoribonuclease"/>
</dbReference>
<dbReference type="InterPro" id="IPR036397">
    <property type="entry name" value="RNaseH_sf"/>
</dbReference>
<reference evidence="6 7" key="1">
    <citation type="journal article" date="2006" name="Science">
        <title>A small microbial genome: the end of a long symbiotic relationship?</title>
        <authorList>
            <person name="Perez-Brocal V."/>
            <person name="Gil R."/>
            <person name="Ramos S."/>
            <person name="Lamelas A."/>
            <person name="Postigo M."/>
            <person name="Michelena J.M."/>
            <person name="Silva F.J."/>
            <person name="Moya A."/>
            <person name="Latorre A."/>
        </authorList>
    </citation>
    <scope>NUCLEOTIDE SEQUENCE [LARGE SCALE GENOMIC DNA]</scope>
    <source>
        <strain evidence="7">Cc</strain>
    </source>
</reference>
<dbReference type="Gene3D" id="3.30.420.10">
    <property type="entry name" value="Ribonuclease H-like superfamily/Ribonuclease H"/>
    <property type="match status" value="1"/>
</dbReference>
<dbReference type="PANTHER" id="PTHR11046">
    <property type="entry name" value="OLIGORIBONUCLEASE, MITOCHONDRIAL"/>
    <property type="match status" value="1"/>
</dbReference>
<dbReference type="PANTHER" id="PTHR11046:SF0">
    <property type="entry name" value="OLIGORIBONUCLEASE, MITOCHONDRIAL"/>
    <property type="match status" value="1"/>
</dbReference>
<proteinExistence type="inferred from homology"/>
<name>Q056X5_BUCCC</name>
<protein>
    <submittedName>
        <fullName evidence="6">Oligoribonuclease</fullName>
        <ecNumber evidence="6">3.1.-.-</ecNumber>
    </submittedName>
</protein>
<keyword evidence="2" id="KW-0540">Nuclease</keyword>
<organism evidence="6 7">
    <name type="scientific">Buchnera aphidicola subsp. Cinara cedri (strain Cc)</name>
    <dbReference type="NCBI Taxonomy" id="372461"/>
    <lineage>
        <taxon>Bacteria</taxon>
        <taxon>Pseudomonadati</taxon>
        <taxon>Pseudomonadota</taxon>
        <taxon>Gammaproteobacteria</taxon>
        <taxon>Enterobacterales</taxon>
        <taxon>Erwiniaceae</taxon>
        <taxon>Buchnera</taxon>
    </lineage>
</organism>
<dbReference type="SUPFAM" id="SSF53098">
    <property type="entry name" value="Ribonuclease H-like"/>
    <property type="match status" value="1"/>
</dbReference>
<dbReference type="HOGENOM" id="CLU_064761_2_0_6"/>
<dbReference type="AlphaFoldDB" id="Q056X5"/>
<sequence>MNQKNENLIWVDLETTGLNPKIHKIIEISTIITDKNLNILEIGPNIIIFQKKEFLRKICHNFFQIHKKNGLMKEIKNSKEDEKSAEKKTLKFLKKWIPKNISPICGNTISLDRNFLLYHMPKLKSYFYYRNIDVSSINELIKRWKPKILNKIKKKKNHRTKSDLIESIQELKFYKENIFIL</sequence>
<dbReference type="InterPro" id="IPR012337">
    <property type="entry name" value="RNaseH-like_sf"/>
</dbReference>
<dbReference type="EMBL" id="CP000263">
    <property type="protein sequence ID" value="ABJ90824.1"/>
    <property type="molecule type" value="Genomic_DNA"/>
</dbReference>
<dbReference type="GO" id="GO:0006259">
    <property type="term" value="P:DNA metabolic process"/>
    <property type="evidence" value="ECO:0007669"/>
    <property type="project" value="UniProtKB-ARBA"/>
</dbReference>
<dbReference type="eggNOG" id="COG1949">
    <property type="taxonomic scope" value="Bacteria"/>
</dbReference>
<dbReference type="SMART" id="SM00479">
    <property type="entry name" value="EXOIII"/>
    <property type="match status" value="1"/>
</dbReference>
<dbReference type="NCBIfam" id="NF003765">
    <property type="entry name" value="PRK05359.1"/>
    <property type="match status" value="1"/>
</dbReference>
<keyword evidence="3 6" id="KW-0378">Hydrolase</keyword>
<evidence type="ECO:0000256" key="3">
    <source>
        <dbReference type="ARBA" id="ARBA00022801"/>
    </source>
</evidence>
<dbReference type="STRING" id="372461.BCc_373"/>
<keyword evidence="4" id="KW-0269">Exonuclease</keyword>
<dbReference type="GO" id="GO:0000175">
    <property type="term" value="F:3'-5'-RNA exonuclease activity"/>
    <property type="evidence" value="ECO:0007669"/>
    <property type="project" value="InterPro"/>
</dbReference>
<evidence type="ECO:0000313" key="6">
    <source>
        <dbReference type="EMBL" id="ABJ90824.1"/>
    </source>
</evidence>
<comment type="similarity">
    <text evidence="1">Belongs to the oligoribonuclease family.</text>
</comment>
<dbReference type="Proteomes" id="UP000000669">
    <property type="component" value="Chromosome"/>
</dbReference>
<evidence type="ECO:0000256" key="4">
    <source>
        <dbReference type="ARBA" id="ARBA00022839"/>
    </source>
</evidence>
<feature type="domain" description="Exonuclease" evidence="5">
    <location>
        <begin position="7"/>
        <end position="180"/>
    </location>
</feature>
<evidence type="ECO:0000256" key="1">
    <source>
        <dbReference type="ARBA" id="ARBA00009921"/>
    </source>
</evidence>
<dbReference type="KEGG" id="bcc:BCc_373"/>
<dbReference type="InterPro" id="IPR013520">
    <property type="entry name" value="Ribonucl_H"/>
</dbReference>
<dbReference type="Pfam" id="PF00929">
    <property type="entry name" value="RNase_T"/>
    <property type="match status" value="1"/>
</dbReference>
<dbReference type="CDD" id="cd06135">
    <property type="entry name" value="Orn"/>
    <property type="match status" value="1"/>
</dbReference>
<evidence type="ECO:0000256" key="2">
    <source>
        <dbReference type="ARBA" id="ARBA00022722"/>
    </source>
</evidence>
<accession>Q056X5</accession>